<keyword evidence="6" id="KW-1185">Reference proteome</keyword>
<dbReference type="Proteomes" id="UP000003374">
    <property type="component" value="Unassembled WGS sequence"/>
</dbReference>
<evidence type="ECO:0000256" key="4">
    <source>
        <dbReference type="SAM" id="MobiDB-lite"/>
    </source>
</evidence>
<evidence type="ECO:0000313" key="5">
    <source>
        <dbReference type="EMBL" id="EAR21824.1"/>
    </source>
</evidence>
<dbReference type="Gene3D" id="3.30.50.10">
    <property type="entry name" value="Erythroid Transcription Factor GATA-1, subunit A"/>
    <property type="match status" value="1"/>
</dbReference>
<dbReference type="PANTHER" id="PTHR36150">
    <property type="entry name" value="DNA GYRASE INHIBITOR YACG"/>
    <property type="match status" value="1"/>
</dbReference>
<evidence type="ECO:0000313" key="6">
    <source>
        <dbReference type="Proteomes" id="UP000003374"/>
    </source>
</evidence>
<keyword evidence="1 3" id="KW-0479">Metal-binding</keyword>
<gene>
    <name evidence="3" type="primary">yacG</name>
    <name evidence="5" type="ORF">NB231_05536</name>
</gene>
<dbReference type="GO" id="GO:0008657">
    <property type="term" value="F:DNA topoisomerase type II (double strand cut, ATP-hydrolyzing) inhibitor activity"/>
    <property type="evidence" value="ECO:0007669"/>
    <property type="project" value="UniProtKB-UniRule"/>
</dbReference>
<reference evidence="5 6" key="1">
    <citation type="submission" date="2006-02" db="EMBL/GenBank/DDBJ databases">
        <authorList>
            <person name="Waterbury J."/>
            <person name="Ferriera S."/>
            <person name="Johnson J."/>
            <person name="Kravitz S."/>
            <person name="Halpern A."/>
            <person name="Remington K."/>
            <person name="Beeson K."/>
            <person name="Tran B."/>
            <person name="Rogers Y.-H."/>
            <person name="Friedman R."/>
            <person name="Venter J.C."/>
        </authorList>
    </citation>
    <scope>NUCLEOTIDE SEQUENCE [LARGE SCALE GENOMIC DNA]</scope>
    <source>
        <strain evidence="5 6">Nb-231</strain>
    </source>
</reference>
<evidence type="ECO:0000256" key="1">
    <source>
        <dbReference type="ARBA" id="ARBA00022723"/>
    </source>
</evidence>
<dbReference type="SUPFAM" id="SSF57716">
    <property type="entry name" value="Glucocorticoid receptor-like (DNA-binding domain)"/>
    <property type="match status" value="1"/>
</dbReference>
<dbReference type="EMBL" id="AAOF01000005">
    <property type="protein sequence ID" value="EAR21824.1"/>
    <property type="molecule type" value="Genomic_DNA"/>
</dbReference>
<evidence type="ECO:0000256" key="3">
    <source>
        <dbReference type="HAMAP-Rule" id="MF_00649"/>
    </source>
</evidence>
<dbReference type="GO" id="GO:0008270">
    <property type="term" value="F:zinc ion binding"/>
    <property type="evidence" value="ECO:0007669"/>
    <property type="project" value="UniProtKB-UniRule"/>
</dbReference>
<feature type="binding site" evidence="3">
    <location>
        <position position="5"/>
    </location>
    <ligand>
        <name>Zn(2+)</name>
        <dbReference type="ChEBI" id="CHEBI:29105"/>
    </ligand>
</feature>
<comment type="caution">
    <text evidence="5">The sequence shown here is derived from an EMBL/GenBank/DDBJ whole genome shotgun (WGS) entry which is preliminary data.</text>
</comment>
<dbReference type="InterPro" id="IPR013088">
    <property type="entry name" value="Znf_NHR/GATA"/>
</dbReference>
<comment type="subunit">
    <text evidence="3">Interacts with GyrB.</text>
</comment>
<keyword evidence="2 3" id="KW-0862">Zinc</keyword>
<dbReference type="eggNOG" id="COG3024">
    <property type="taxonomic scope" value="Bacteria"/>
</dbReference>
<accession>A4BQH4</accession>
<feature type="region of interest" description="Disordered" evidence="4">
    <location>
        <begin position="41"/>
        <end position="65"/>
    </location>
</feature>
<feature type="binding site" evidence="3">
    <location>
        <position position="8"/>
    </location>
    <ligand>
        <name>Zn(2+)</name>
        <dbReference type="ChEBI" id="CHEBI:29105"/>
    </ligand>
</feature>
<comment type="similarity">
    <text evidence="3">Belongs to the DNA gyrase inhibitor YacG family.</text>
</comment>
<sequence>MTVHCPTCNRPVEWSQHSPYRPFCSRRCKLIDLGAWLDGSHRIPGSELDGESSSTAGDSNDEGER</sequence>
<dbReference type="STRING" id="314278.NB231_05536"/>
<proteinExistence type="inferred from homology"/>
<comment type="function">
    <text evidence="3">Inhibits all the catalytic activities of DNA gyrase by preventing its interaction with DNA. Acts by binding directly to the C-terminal domain of GyrB, which probably disrupts DNA binding by the gyrase.</text>
</comment>
<dbReference type="HOGENOM" id="CLU_178280_3_2_6"/>
<organism evidence="5 6">
    <name type="scientific">Nitrococcus mobilis Nb-231</name>
    <dbReference type="NCBI Taxonomy" id="314278"/>
    <lineage>
        <taxon>Bacteria</taxon>
        <taxon>Pseudomonadati</taxon>
        <taxon>Pseudomonadota</taxon>
        <taxon>Gammaproteobacteria</taxon>
        <taxon>Chromatiales</taxon>
        <taxon>Ectothiorhodospiraceae</taxon>
        <taxon>Nitrococcus</taxon>
    </lineage>
</organism>
<evidence type="ECO:0000256" key="2">
    <source>
        <dbReference type="ARBA" id="ARBA00022833"/>
    </source>
</evidence>
<dbReference type="AlphaFoldDB" id="A4BQH4"/>
<name>A4BQH4_9GAMM</name>
<comment type="cofactor">
    <cofactor evidence="3">
        <name>Zn(2+)</name>
        <dbReference type="ChEBI" id="CHEBI:29105"/>
    </cofactor>
    <text evidence="3">Binds 1 zinc ion.</text>
</comment>
<feature type="binding site" evidence="3">
    <location>
        <position position="24"/>
    </location>
    <ligand>
        <name>Zn(2+)</name>
        <dbReference type="ChEBI" id="CHEBI:29105"/>
    </ligand>
</feature>
<dbReference type="Pfam" id="PF03884">
    <property type="entry name" value="YacG"/>
    <property type="match status" value="1"/>
</dbReference>
<dbReference type="PANTHER" id="PTHR36150:SF1">
    <property type="entry name" value="DNA GYRASE INHIBITOR YACG"/>
    <property type="match status" value="1"/>
</dbReference>
<feature type="binding site" evidence="3">
    <location>
        <position position="28"/>
    </location>
    <ligand>
        <name>Zn(2+)</name>
        <dbReference type="ChEBI" id="CHEBI:29105"/>
    </ligand>
</feature>
<dbReference type="GO" id="GO:0006355">
    <property type="term" value="P:regulation of DNA-templated transcription"/>
    <property type="evidence" value="ECO:0007669"/>
    <property type="project" value="InterPro"/>
</dbReference>
<dbReference type="HAMAP" id="MF_00649">
    <property type="entry name" value="DNA_gyrase_inhibitor_YacG"/>
    <property type="match status" value="1"/>
</dbReference>
<dbReference type="NCBIfam" id="NF001638">
    <property type="entry name" value="PRK00418.1"/>
    <property type="match status" value="1"/>
</dbReference>
<dbReference type="InterPro" id="IPR005584">
    <property type="entry name" value="DNA_gyrase_inhibitor_YacG"/>
</dbReference>
<protein>
    <recommendedName>
        <fullName evidence="3">DNA gyrase inhibitor YacG</fullName>
    </recommendedName>
</protein>